<dbReference type="AlphaFoldDB" id="A0ABC8JLV6"/>
<evidence type="ECO:0000313" key="1">
    <source>
        <dbReference type="EMBL" id="CAH8330777.1"/>
    </source>
</evidence>
<organism evidence="1 2">
    <name type="scientific">Eruca vesicaria subsp. sativa</name>
    <name type="common">Garden rocket</name>
    <name type="synonym">Eruca sativa</name>
    <dbReference type="NCBI Taxonomy" id="29727"/>
    <lineage>
        <taxon>Eukaryota</taxon>
        <taxon>Viridiplantae</taxon>
        <taxon>Streptophyta</taxon>
        <taxon>Embryophyta</taxon>
        <taxon>Tracheophyta</taxon>
        <taxon>Spermatophyta</taxon>
        <taxon>Magnoliopsida</taxon>
        <taxon>eudicotyledons</taxon>
        <taxon>Gunneridae</taxon>
        <taxon>Pentapetalae</taxon>
        <taxon>rosids</taxon>
        <taxon>malvids</taxon>
        <taxon>Brassicales</taxon>
        <taxon>Brassicaceae</taxon>
        <taxon>Brassiceae</taxon>
        <taxon>Eruca</taxon>
    </lineage>
</organism>
<gene>
    <name evidence="1" type="ORF">ERUC_LOCUS12196</name>
</gene>
<name>A0ABC8JLV6_ERUVS</name>
<dbReference type="EMBL" id="CAKOAT010115710">
    <property type="protein sequence ID" value="CAH8330777.1"/>
    <property type="molecule type" value="Genomic_DNA"/>
</dbReference>
<reference evidence="1 2" key="1">
    <citation type="submission" date="2022-03" db="EMBL/GenBank/DDBJ databases">
        <authorList>
            <person name="Macdonald S."/>
            <person name="Ahmed S."/>
            <person name="Newling K."/>
        </authorList>
    </citation>
    <scope>NUCLEOTIDE SEQUENCE [LARGE SCALE GENOMIC DNA]</scope>
</reference>
<sequence length="100" mass="11637">MEWIPANNPFATTVNNINQDFAQKNVYQKDGVPFWLRAEHEAMQRNLDALQNESFFLLQTINKFQEIMIVGSNFTGEVEHSGALTVKMPDIFQRPYMLRT</sequence>
<dbReference type="PANTHER" id="PTHR36317">
    <property type="entry name" value="PROTEIN MULTIPLE CHLOROPLAST DIVISION SITE 1"/>
    <property type="match status" value="1"/>
</dbReference>
<dbReference type="Proteomes" id="UP001642260">
    <property type="component" value="Unassembled WGS sequence"/>
</dbReference>
<proteinExistence type="predicted"/>
<accession>A0ABC8JLV6</accession>
<keyword evidence="2" id="KW-1185">Reference proteome</keyword>
<protein>
    <submittedName>
        <fullName evidence="1">Uncharacterized protein</fullName>
    </submittedName>
</protein>
<dbReference type="InterPro" id="IPR034572">
    <property type="entry name" value="MCD1"/>
</dbReference>
<dbReference type="PANTHER" id="PTHR36317:SF1">
    <property type="entry name" value="PROTEIN MULTIPLE CHLOROPLAST DIVISION SITE 1"/>
    <property type="match status" value="1"/>
</dbReference>
<evidence type="ECO:0000313" key="2">
    <source>
        <dbReference type="Proteomes" id="UP001642260"/>
    </source>
</evidence>
<comment type="caution">
    <text evidence="1">The sequence shown here is derived from an EMBL/GenBank/DDBJ whole genome shotgun (WGS) entry which is preliminary data.</text>
</comment>